<reference evidence="1" key="1">
    <citation type="submission" date="2015-06" db="UniProtKB">
        <authorList>
            <consortium name="EnsemblPlants"/>
        </authorList>
    </citation>
    <scope>IDENTIFICATION</scope>
</reference>
<accession>N1QZD6</accession>
<name>N1QZD6_AEGTA</name>
<dbReference type="EnsemblPlants" id="EMT16882">
    <property type="protein sequence ID" value="EMT16882"/>
    <property type="gene ID" value="F775_25129"/>
</dbReference>
<dbReference type="AlphaFoldDB" id="N1QZD6"/>
<organism evidence="1">
    <name type="scientific">Aegilops tauschii</name>
    <name type="common">Tausch's goatgrass</name>
    <name type="synonym">Aegilops squarrosa</name>
    <dbReference type="NCBI Taxonomy" id="37682"/>
    <lineage>
        <taxon>Eukaryota</taxon>
        <taxon>Viridiplantae</taxon>
        <taxon>Streptophyta</taxon>
        <taxon>Embryophyta</taxon>
        <taxon>Tracheophyta</taxon>
        <taxon>Spermatophyta</taxon>
        <taxon>Magnoliopsida</taxon>
        <taxon>Liliopsida</taxon>
        <taxon>Poales</taxon>
        <taxon>Poaceae</taxon>
        <taxon>BOP clade</taxon>
        <taxon>Pooideae</taxon>
        <taxon>Triticodae</taxon>
        <taxon>Triticeae</taxon>
        <taxon>Triticinae</taxon>
        <taxon>Aegilops</taxon>
    </lineage>
</organism>
<evidence type="ECO:0000313" key="1">
    <source>
        <dbReference type="EnsemblPlants" id="EMT16882"/>
    </source>
</evidence>
<proteinExistence type="predicted"/>
<protein>
    <submittedName>
        <fullName evidence="1">Uncharacterized protein</fullName>
    </submittedName>
</protein>
<sequence length="131" mass="14111">MDGAKMRLLPLSVTVVSAWALFTTSVFLVCSILAYYDVPCDLCFKPADITGIVATAASHVAASALTPPRRGPPCPRVRRAIAYLALSLAIVVHFILIFATDTDHIVRICWTIFFLAGDLVCFLALLLGGDD</sequence>